<dbReference type="AlphaFoldDB" id="A0AAP0DY61"/>
<feature type="compositionally biased region" description="Basic and acidic residues" evidence="1">
    <location>
        <begin position="164"/>
        <end position="181"/>
    </location>
</feature>
<dbReference type="EMBL" id="JBBNAG010000013">
    <property type="protein sequence ID" value="KAK9083209.1"/>
    <property type="molecule type" value="Genomic_DNA"/>
</dbReference>
<gene>
    <name evidence="2" type="ORF">Scep_029680</name>
</gene>
<feature type="compositionally biased region" description="Basic and acidic residues" evidence="1">
    <location>
        <begin position="142"/>
        <end position="157"/>
    </location>
</feature>
<proteinExistence type="predicted"/>
<feature type="compositionally biased region" description="Polar residues" evidence="1">
    <location>
        <begin position="196"/>
        <end position="209"/>
    </location>
</feature>
<accession>A0AAP0DY61</accession>
<organism evidence="2 3">
    <name type="scientific">Stephania cephalantha</name>
    <dbReference type="NCBI Taxonomy" id="152367"/>
    <lineage>
        <taxon>Eukaryota</taxon>
        <taxon>Viridiplantae</taxon>
        <taxon>Streptophyta</taxon>
        <taxon>Embryophyta</taxon>
        <taxon>Tracheophyta</taxon>
        <taxon>Spermatophyta</taxon>
        <taxon>Magnoliopsida</taxon>
        <taxon>Ranunculales</taxon>
        <taxon>Menispermaceae</taxon>
        <taxon>Menispermoideae</taxon>
        <taxon>Cissampelideae</taxon>
        <taxon>Stephania</taxon>
    </lineage>
</organism>
<feature type="compositionally biased region" description="Basic and acidic residues" evidence="1">
    <location>
        <begin position="114"/>
        <end position="126"/>
    </location>
</feature>
<evidence type="ECO:0000313" key="3">
    <source>
        <dbReference type="Proteomes" id="UP001419268"/>
    </source>
</evidence>
<feature type="compositionally biased region" description="Polar residues" evidence="1">
    <location>
        <begin position="97"/>
        <end position="113"/>
    </location>
</feature>
<keyword evidence="3" id="KW-1185">Reference proteome</keyword>
<evidence type="ECO:0000256" key="1">
    <source>
        <dbReference type="SAM" id="MobiDB-lite"/>
    </source>
</evidence>
<name>A0AAP0DY61_9MAGN</name>
<dbReference type="Proteomes" id="UP001419268">
    <property type="component" value="Unassembled WGS sequence"/>
</dbReference>
<evidence type="ECO:0000313" key="2">
    <source>
        <dbReference type="EMBL" id="KAK9083209.1"/>
    </source>
</evidence>
<comment type="caution">
    <text evidence="2">The sequence shown here is derived from an EMBL/GenBank/DDBJ whole genome shotgun (WGS) entry which is preliminary data.</text>
</comment>
<reference evidence="2 3" key="1">
    <citation type="submission" date="2024-01" db="EMBL/GenBank/DDBJ databases">
        <title>Genome assemblies of Stephania.</title>
        <authorList>
            <person name="Yang L."/>
        </authorList>
    </citation>
    <scope>NUCLEOTIDE SEQUENCE [LARGE SCALE GENOMIC DNA]</scope>
    <source>
        <strain evidence="2">JXDWG</strain>
        <tissue evidence="2">Leaf</tissue>
    </source>
</reference>
<sequence>MSTLPKNRIPNSIVLPPSPCFFYIGNNPRIPNDLKVEAVVWWVPRVGGVDFQPRTRVHCVKVVEEGTRCGVAVSMNLDSIWLFCIDIHLVSKRTEQAAGTSDTHGGRKPQTTSYRKEKQQATKKEVASSGDPGGDAIQDEASQVHKRDLRIGDDERMVSVPQDEVSKVHERDIHIGPDESRGATSESSESIDKAPSEQQNKSSSGATSRNVEEREDDPSAPLLGGPINLSLPKSF</sequence>
<feature type="region of interest" description="Disordered" evidence="1">
    <location>
        <begin position="95"/>
        <end position="235"/>
    </location>
</feature>
<protein>
    <submittedName>
        <fullName evidence="2">Uncharacterized protein</fullName>
    </submittedName>
</protein>